<dbReference type="Pfam" id="PF07715">
    <property type="entry name" value="Plug"/>
    <property type="match status" value="1"/>
</dbReference>
<dbReference type="InterPro" id="IPR012910">
    <property type="entry name" value="Plug_dom"/>
</dbReference>
<feature type="domain" description="TonB-dependent receptor plug" evidence="1">
    <location>
        <begin position="130"/>
        <end position="228"/>
    </location>
</feature>
<dbReference type="Pfam" id="PF13620">
    <property type="entry name" value="CarboxypepD_reg"/>
    <property type="match status" value="1"/>
</dbReference>
<dbReference type="AlphaFoldDB" id="A0AAU7DI65"/>
<dbReference type="Gene3D" id="2.170.130.10">
    <property type="entry name" value="TonB-dependent receptor, plug domain"/>
    <property type="match status" value="1"/>
</dbReference>
<protein>
    <submittedName>
        <fullName evidence="3">TonB-dependent receptor</fullName>
    </submittedName>
</protein>
<feature type="domain" description="TonB-dependent transporter Oar-like beta-barrel" evidence="2">
    <location>
        <begin position="234"/>
        <end position="653"/>
    </location>
</feature>
<dbReference type="RefSeq" id="WP_348262263.1">
    <property type="nucleotide sequence ID" value="NZ_CP121196.1"/>
</dbReference>
<dbReference type="InterPro" id="IPR057601">
    <property type="entry name" value="Oar-like_b-barrel"/>
</dbReference>
<proteinExistence type="predicted"/>
<dbReference type="EMBL" id="CP121196">
    <property type="protein sequence ID" value="XBH17031.1"/>
    <property type="molecule type" value="Genomic_DNA"/>
</dbReference>
<dbReference type="GO" id="GO:0030246">
    <property type="term" value="F:carbohydrate binding"/>
    <property type="evidence" value="ECO:0007669"/>
    <property type="project" value="InterPro"/>
</dbReference>
<organism evidence="3">
    <name type="scientific">Telmatobacter sp. DSM 110680</name>
    <dbReference type="NCBI Taxonomy" id="3036704"/>
    <lineage>
        <taxon>Bacteria</taxon>
        <taxon>Pseudomonadati</taxon>
        <taxon>Acidobacteriota</taxon>
        <taxon>Terriglobia</taxon>
        <taxon>Terriglobales</taxon>
        <taxon>Acidobacteriaceae</taxon>
        <taxon>Telmatobacter</taxon>
    </lineage>
</organism>
<dbReference type="InterPro" id="IPR037066">
    <property type="entry name" value="Plug_dom_sf"/>
</dbReference>
<reference evidence="3" key="1">
    <citation type="submission" date="2023-03" db="EMBL/GenBank/DDBJ databases">
        <title>Edaphobacter sp.</title>
        <authorList>
            <person name="Huber K.J."/>
            <person name="Papendorf J."/>
            <person name="Pilke C."/>
            <person name="Bunk B."/>
            <person name="Sproeer C."/>
            <person name="Pester M."/>
        </authorList>
    </citation>
    <scope>NUCLEOTIDE SEQUENCE</scope>
    <source>
        <strain evidence="3">DSM 110680</strain>
    </source>
</reference>
<gene>
    <name evidence="3" type="ORF">P8935_20965</name>
</gene>
<evidence type="ECO:0000313" key="3">
    <source>
        <dbReference type="EMBL" id="XBH17031.1"/>
    </source>
</evidence>
<dbReference type="Pfam" id="PF25183">
    <property type="entry name" value="OMP_b-brl_4"/>
    <property type="match status" value="1"/>
</dbReference>
<dbReference type="SUPFAM" id="SSF56935">
    <property type="entry name" value="Porins"/>
    <property type="match status" value="1"/>
</dbReference>
<evidence type="ECO:0000259" key="1">
    <source>
        <dbReference type="Pfam" id="PF07715"/>
    </source>
</evidence>
<dbReference type="InterPro" id="IPR013784">
    <property type="entry name" value="Carb-bd-like_fold"/>
</dbReference>
<keyword evidence="3" id="KW-0675">Receptor</keyword>
<dbReference type="SUPFAM" id="SSF49452">
    <property type="entry name" value="Starch-binding domain-like"/>
    <property type="match status" value="1"/>
</dbReference>
<evidence type="ECO:0000259" key="2">
    <source>
        <dbReference type="Pfam" id="PF25183"/>
    </source>
</evidence>
<accession>A0AAU7DI65</accession>
<dbReference type="Gene3D" id="2.60.40.1120">
    <property type="entry name" value="Carboxypeptidase-like, regulatory domain"/>
    <property type="match status" value="1"/>
</dbReference>
<sequence length="653" mass="71750">MRILGRFFYLYMLLAAVSVWGQATSGSIVVNVRDPRGALVPQASVEVTSQETGLVERTETDSTGSCQVTDLPPGHYVVSVRQQGFSLFTTRSFELQIDQKLRVDIALRLGQATETVVASDVAPLLQTESAETGQIITGSDISNMPLLGRDFTDLMLLVPGVVHGEGGNNVNLSVNGQREFGNSIQLNGVEVTGNRNNDTSLRPSVDAMKEFKVVTSDYAPEFGRASGGAILLETKGGSNQLHGTAYEFFRPSNTAASAYTFSKSDVNHASQLEQHNFGATVGGRLRKDRDFFFFSYEGSRLRNAEIYETTVPALDQVSFLADGSADLSRLTDPYTGNQIPIFDPYFYQANYYAQQYPGNIIPASAISPGGKTILTEMFPHPNNSNRFFNNYTATQKIQNHGNTGNLRFDEDLSPSDRLALTYDIVQYESSTGDPYAGSGTLPNAGGADSGDHYWFENQSVGLSWARTLNANLLNELRAAYLITPLVEHSLVDGTRLADKVGIGNANLAGFPDTWGFPQIQFETGAITGGSTWKPLSFRDENLELADAISWNRNRHSLKFGYEYRHLNSHPNFSLFPTPYEYFGGAYAAMTSDPTYAFYQSDAYYGNGGSEIADLLLGLPYVVMQGLQLTNPHTTSNEHTFYLQDSWQITSRLT</sequence>
<name>A0AAU7DI65_9BACT</name>